<keyword evidence="1 2" id="KW-0694">RNA-binding</keyword>
<organism evidence="4 5">
    <name type="scientific">Larinioides sclopetarius</name>
    <dbReference type="NCBI Taxonomy" id="280406"/>
    <lineage>
        <taxon>Eukaryota</taxon>
        <taxon>Metazoa</taxon>
        <taxon>Ecdysozoa</taxon>
        <taxon>Arthropoda</taxon>
        <taxon>Chelicerata</taxon>
        <taxon>Arachnida</taxon>
        <taxon>Araneae</taxon>
        <taxon>Araneomorphae</taxon>
        <taxon>Entelegynae</taxon>
        <taxon>Araneoidea</taxon>
        <taxon>Araneidae</taxon>
        <taxon>Larinioides</taxon>
    </lineage>
</organism>
<reference evidence="4 5" key="1">
    <citation type="submission" date="2024-04" db="EMBL/GenBank/DDBJ databases">
        <authorList>
            <person name="Rising A."/>
            <person name="Reimegard J."/>
            <person name="Sonavane S."/>
            <person name="Akerstrom W."/>
            <person name="Nylinder S."/>
            <person name="Hedman E."/>
            <person name="Kallberg Y."/>
        </authorList>
    </citation>
    <scope>NUCLEOTIDE SEQUENCE [LARGE SCALE GENOMIC DNA]</scope>
</reference>
<gene>
    <name evidence="4" type="ORF">LARSCL_LOCUS7512</name>
</gene>
<dbReference type="EMBL" id="CAXIEN010000077">
    <property type="protein sequence ID" value="CAL1274525.1"/>
    <property type="molecule type" value="Genomic_DNA"/>
</dbReference>
<dbReference type="InterPro" id="IPR000504">
    <property type="entry name" value="RRM_dom"/>
</dbReference>
<dbReference type="InterPro" id="IPR035979">
    <property type="entry name" value="RBD_domain_sf"/>
</dbReference>
<feature type="domain" description="RRM" evidence="3">
    <location>
        <begin position="38"/>
        <end position="107"/>
    </location>
</feature>
<evidence type="ECO:0000256" key="2">
    <source>
        <dbReference type="PROSITE-ProRule" id="PRU00176"/>
    </source>
</evidence>
<comment type="caution">
    <text evidence="4">The sequence shown here is derived from an EMBL/GenBank/DDBJ whole genome shotgun (WGS) entry which is preliminary data.</text>
</comment>
<dbReference type="PANTHER" id="PTHR15241">
    <property type="entry name" value="TRANSFORMER-2-RELATED"/>
    <property type="match status" value="1"/>
</dbReference>
<dbReference type="SMART" id="SM00360">
    <property type="entry name" value="RRM"/>
    <property type="match status" value="1"/>
</dbReference>
<feature type="non-terminal residue" evidence="4">
    <location>
        <position position="107"/>
    </location>
</feature>
<proteinExistence type="predicted"/>
<evidence type="ECO:0000256" key="1">
    <source>
        <dbReference type="ARBA" id="ARBA00022884"/>
    </source>
</evidence>
<protein>
    <recommendedName>
        <fullName evidence="3">RRM domain-containing protein</fullName>
    </recommendedName>
</protein>
<dbReference type="PROSITE" id="PS50102">
    <property type="entry name" value="RRM"/>
    <property type="match status" value="1"/>
</dbReference>
<sequence length="107" mass="12074">MERKQTNVLNKLEAIADRLQPASGSMSALGEQPDPDTIKMFVGQVPRHWNESDLTKIFEEFGPVYQISVLRDKITQQSRGCCFVTYYSRKAAMDAQNSLHNVKTLPG</sequence>
<evidence type="ECO:0000313" key="5">
    <source>
        <dbReference type="Proteomes" id="UP001497382"/>
    </source>
</evidence>
<dbReference type="Gene3D" id="3.30.70.330">
    <property type="match status" value="1"/>
</dbReference>
<evidence type="ECO:0000259" key="3">
    <source>
        <dbReference type="PROSITE" id="PS50102"/>
    </source>
</evidence>
<evidence type="ECO:0000313" key="4">
    <source>
        <dbReference type="EMBL" id="CAL1274525.1"/>
    </source>
</evidence>
<name>A0AAV1ZVQ1_9ARAC</name>
<dbReference type="AlphaFoldDB" id="A0AAV1ZVQ1"/>
<accession>A0AAV1ZVQ1</accession>
<keyword evidence="5" id="KW-1185">Reference proteome</keyword>
<dbReference type="Proteomes" id="UP001497382">
    <property type="component" value="Unassembled WGS sequence"/>
</dbReference>
<dbReference type="InterPro" id="IPR012677">
    <property type="entry name" value="Nucleotide-bd_a/b_plait_sf"/>
</dbReference>
<dbReference type="GO" id="GO:0003723">
    <property type="term" value="F:RNA binding"/>
    <property type="evidence" value="ECO:0007669"/>
    <property type="project" value="UniProtKB-UniRule"/>
</dbReference>
<dbReference type="PANTHER" id="PTHR15241:SF386">
    <property type="entry name" value="RNA-BINDING REGION RNP-1 DOMAIN-CONTAINING PROTEIN-RELATED"/>
    <property type="match status" value="1"/>
</dbReference>
<dbReference type="FunFam" id="3.30.70.330:FF:000013">
    <property type="entry name" value="CUGBP Elav-like family member 1 isoform 2"/>
    <property type="match status" value="1"/>
</dbReference>
<dbReference type="SUPFAM" id="SSF54928">
    <property type="entry name" value="RNA-binding domain, RBD"/>
    <property type="match status" value="1"/>
</dbReference>
<dbReference type="Pfam" id="PF00076">
    <property type="entry name" value="RRM_1"/>
    <property type="match status" value="1"/>
</dbReference>